<organism evidence="1 2">
    <name type="scientific">Pluteus cervinus</name>
    <dbReference type="NCBI Taxonomy" id="181527"/>
    <lineage>
        <taxon>Eukaryota</taxon>
        <taxon>Fungi</taxon>
        <taxon>Dikarya</taxon>
        <taxon>Basidiomycota</taxon>
        <taxon>Agaricomycotina</taxon>
        <taxon>Agaricomycetes</taxon>
        <taxon>Agaricomycetidae</taxon>
        <taxon>Agaricales</taxon>
        <taxon>Pluteineae</taxon>
        <taxon>Pluteaceae</taxon>
        <taxon>Pluteus</taxon>
    </lineage>
</organism>
<keyword evidence="2" id="KW-1185">Reference proteome</keyword>
<accession>A0ACD3AKM9</accession>
<sequence length="652" mass="75153">MKAGTAFSHVNRKVLGPMPPQEFMNAFLPARTPRHRQQKLTHDASLFHKFSATRKPELRYQRWVDALEPYCGPNVIQVDTHEYPVFHEDGQSFGPQVCVYLGRQDKGFEPPAFLDMKTVEMSIHFSETIDPFSDDDDESFECPGDREEGLLGEISLPALTQLSFQYRTHVFSMLVLPKYVRFLRWDRAGVIVTGKIPLAGSGHLVTTFFQRMQSASPCTRGIDETVTTPRLSTQQEKLVRQTLNLKLDVPLLQVKIGGRRFIFANSPFFTSYFARSTRCFKAYNLDAKPGEGRCGVFKDSWRMFNGMNEFERYQKLSRAGVKNIPTIWCGEDVMRDLRTGGAFYHKTRTQDYQFALWTKGRIRFRFATHRHYRHVVEELEGPLTACRNIKDVVTALQDASQAHAEAFDRANIMHADSSITNVMIKYEGDLVRGYLIDWDLSIDLDDEPNQIIQRSGQWIFMSARLTSPGYFQRRSRQDQVDDVESFFHDLVYTLVFYTRTFGSGPPPEWAKCYFVEMETIDGYSCGGTTKLSCMRRSTISRYLDSPPLKALVEKLSTVLYSRYTKRDPSFPGNLVKEAQDNSALLYSDPYWLPKALTDALAQPGWLEEKLLTEANDPEERDLESTQVDWDEIAKDMKERTGQEQSRKKRRLH</sequence>
<evidence type="ECO:0000313" key="2">
    <source>
        <dbReference type="Proteomes" id="UP000308600"/>
    </source>
</evidence>
<proteinExistence type="predicted"/>
<evidence type="ECO:0000313" key="1">
    <source>
        <dbReference type="EMBL" id="TFK66443.1"/>
    </source>
</evidence>
<protein>
    <submittedName>
        <fullName evidence="1">Uncharacterized protein</fullName>
    </submittedName>
</protein>
<dbReference type="Proteomes" id="UP000308600">
    <property type="component" value="Unassembled WGS sequence"/>
</dbReference>
<dbReference type="EMBL" id="ML208405">
    <property type="protein sequence ID" value="TFK66443.1"/>
    <property type="molecule type" value="Genomic_DNA"/>
</dbReference>
<reference evidence="1 2" key="1">
    <citation type="journal article" date="2019" name="Nat. Ecol. Evol.">
        <title>Megaphylogeny resolves global patterns of mushroom evolution.</title>
        <authorList>
            <person name="Varga T."/>
            <person name="Krizsan K."/>
            <person name="Foldi C."/>
            <person name="Dima B."/>
            <person name="Sanchez-Garcia M."/>
            <person name="Sanchez-Ramirez S."/>
            <person name="Szollosi G.J."/>
            <person name="Szarkandi J.G."/>
            <person name="Papp V."/>
            <person name="Albert L."/>
            <person name="Andreopoulos W."/>
            <person name="Angelini C."/>
            <person name="Antonin V."/>
            <person name="Barry K.W."/>
            <person name="Bougher N.L."/>
            <person name="Buchanan P."/>
            <person name="Buyck B."/>
            <person name="Bense V."/>
            <person name="Catcheside P."/>
            <person name="Chovatia M."/>
            <person name="Cooper J."/>
            <person name="Damon W."/>
            <person name="Desjardin D."/>
            <person name="Finy P."/>
            <person name="Geml J."/>
            <person name="Haridas S."/>
            <person name="Hughes K."/>
            <person name="Justo A."/>
            <person name="Karasinski D."/>
            <person name="Kautmanova I."/>
            <person name="Kiss B."/>
            <person name="Kocsube S."/>
            <person name="Kotiranta H."/>
            <person name="LaButti K.M."/>
            <person name="Lechner B.E."/>
            <person name="Liimatainen K."/>
            <person name="Lipzen A."/>
            <person name="Lukacs Z."/>
            <person name="Mihaltcheva S."/>
            <person name="Morgado L.N."/>
            <person name="Niskanen T."/>
            <person name="Noordeloos M.E."/>
            <person name="Ohm R.A."/>
            <person name="Ortiz-Santana B."/>
            <person name="Ovrebo C."/>
            <person name="Racz N."/>
            <person name="Riley R."/>
            <person name="Savchenko A."/>
            <person name="Shiryaev A."/>
            <person name="Soop K."/>
            <person name="Spirin V."/>
            <person name="Szebenyi C."/>
            <person name="Tomsovsky M."/>
            <person name="Tulloss R.E."/>
            <person name="Uehling J."/>
            <person name="Grigoriev I.V."/>
            <person name="Vagvolgyi C."/>
            <person name="Papp T."/>
            <person name="Martin F.M."/>
            <person name="Miettinen O."/>
            <person name="Hibbett D.S."/>
            <person name="Nagy L.G."/>
        </authorList>
    </citation>
    <scope>NUCLEOTIDE SEQUENCE [LARGE SCALE GENOMIC DNA]</scope>
    <source>
        <strain evidence="1 2">NL-1719</strain>
    </source>
</reference>
<gene>
    <name evidence="1" type="ORF">BDN72DRAFT_961762</name>
</gene>
<name>A0ACD3AKM9_9AGAR</name>